<dbReference type="EMBL" id="CAJVPK010000132">
    <property type="protein sequence ID" value="CAG8456099.1"/>
    <property type="molecule type" value="Genomic_DNA"/>
</dbReference>
<protein>
    <submittedName>
        <fullName evidence="1">279_t:CDS:1</fullName>
    </submittedName>
</protein>
<accession>A0A9N8VQ76</accession>
<dbReference type="Proteomes" id="UP000789706">
    <property type="component" value="Unassembled WGS sequence"/>
</dbReference>
<organism evidence="1 2">
    <name type="scientific">Diversispora eburnea</name>
    <dbReference type="NCBI Taxonomy" id="1213867"/>
    <lineage>
        <taxon>Eukaryota</taxon>
        <taxon>Fungi</taxon>
        <taxon>Fungi incertae sedis</taxon>
        <taxon>Mucoromycota</taxon>
        <taxon>Glomeromycotina</taxon>
        <taxon>Glomeromycetes</taxon>
        <taxon>Diversisporales</taxon>
        <taxon>Diversisporaceae</taxon>
        <taxon>Diversispora</taxon>
    </lineage>
</organism>
<dbReference type="AlphaFoldDB" id="A0A9N8VQ76"/>
<reference evidence="1" key="1">
    <citation type="submission" date="2021-06" db="EMBL/GenBank/DDBJ databases">
        <authorList>
            <person name="Kallberg Y."/>
            <person name="Tangrot J."/>
            <person name="Rosling A."/>
        </authorList>
    </citation>
    <scope>NUCLEOTIDE SEQUENCE</scope>
    <source>
        <strain evidence="1">AZ414A</strain>
    </source>
</reference>
<evidence type="ECO:0000313" key="2">
    <source>
        <dbReference type="Proteomes" id="UP000789706"/>
    </source>
</evidence>
<sequence length="738" mass="82168">MSKEEQSLGPLYPINSVTYPDRTIVIRLSNRLSCPEKPTIFALRFVYPNGTLIAKNFENIFSTINFCPTNRIDNYLLIRYWRVLDDSTTIIQYAGLIISIDGIVIESQLLLSDALNIVNTTYFLNHVSTLSIGQKGILYASVGILKSPSNFQLDDFKLFTTIEGGFGLVYSVSLITIDNNTLPNPTTAILYMTSLHLSQDNFSTPSIIYQITDPQAKINIKSCRPNYLSVGYACFISVNAPANNIAGISELNFWRLISFFSTGTIISTVDLVNNLVNSSNTIIINYTSASSLYYGGYLMSGRNTLKLIQGSIYDNNENFIQDWGIPSSANVTNFNMLNNNTIWAVSPSEDYLGGSWNLYFNDLPSFYDSVYLNSVINTTLPSINSTIPLAITSININYNLNVTASLQNISIYQRTNTNSGVIDNLRQTLFASSPNVHFVNGFEVLIDVLSCAFNQQGEEYFVTIDDNFAILSNSNEPIFGIKNGTWIFKTVSGFNNSFTDDINVIVRLSTDASGYFRNLNDTERSYFLDEMRTAFSNVIPIDSSRLFITKRYQFDGLNDRNKILLEIKIYSTSDLTERNSEQLYQDINTLITNKSITSLMYYNSTASLDSEYGAKILVLGYIDMVSLEFLCSNVGIFQAPFTLTTERWIYFGTFISIILEDIPQLVTGFIPVQPPAVRNKFRESDSIISTGNGGGNIRRQSFLAPPLSINSSNPGNPGEDVIIVPGSPGIGVGSAKFK</sequence>
<evidence type="ECO:0000313" key="1">
    <source>
        <dbReference type="EMBL" id="CAG8456099.1"/>
    </source>
</evidence>
<name>A0A9N8VQ76_9GLOM</name>
<proteinExistence type="predicted"/>
<keyword evidence="2" id="KW-1185">Reference proteome</keyword>
<gene>
    <name evidence="1" type="ORF">DEBURN_LOCUS2425</name>
</gene>
<comment type="caution">
    <text evidence="1">The sequence shown here is derived from an EMBL/GenBank/DDBJ whole genome shotgun (WGS) entry which is preliminary data.</text>
</comment>
<dbReference type="OrthoDB" id="2338688at2759"/>